<keyword evidence="4 9" id="KW-0547">Nucleotide-binding</keyword>
<feature type="binding site" evidence="10">
    <location>
        <begin position="259"/>
        <end position="260"/>
    </location>
    <ligand>
        <name>L-histidine</name>
        <dbReference type="ChEBI" id="CHEBI:57595"/>
    </ligand>
</feature>
<gene>
    <name evidence="9" type="primary">hisS</name>
    <name evidence="12" type="ORF">SAMN04487931_10962</name>
</gene>
<feature type="binding site" evidence="10">
    <location>
        <position position="110"/>
    </location>
    <ligand>
        <name>L-histidine</name>
        <dbReference type="ChEBI" id="CHEBI:57595"/>
    </ligand>
</feature>
<dbReference type="EMBL" id="FNLL01000009">
    <property type="protein sequence ID" value="SDU45969.1"/>
    <property type="molecule type" value="Genomic_DNA"/>
</dbReference>
<dbReference type="Gene3D" id="3.40.50.800">
    <property type="entry name" value="Anticodon-binding domain"/>
    <property type="match status" value="1"/>
</dbReference>
<name>A0A1H2IPB2_9BACT</name>
<dbReference type="InterPro" id="IPR036621">
    <property type="entry name" value="Anticodon-bd_dom_sf"/>
</dbReference>
<evidence type="ECO:0000259" key="11">
    <source>
        <dbReference type="PROSITE" id="PS50862"/>
    </source>
</evidence>
<dbReference type="GO" id="GO:0005524">
    <property type="term" value="F:ATP binding"/>
    <property type="evidence" value="ECO:0007669"/>
    <property type="project" value="UniProtKB-UniRule"/>
</dbReference>
<comment type="subcellular location">
    <subcellularLocation>
        <location evidence="9">Cytoplasm</location>
    </subcellularLocation>
</comment>
<keyword evidence="3 9" id="KW-0436">Ligase</keyword>
<accession>A0A1H2IPB2</accession>
<keyword evidence="13" id="KW-1185">Reference proteome</keyword>
<dbReference type="InterPro" id="IPR041715">
    <property type="entry name" value="HisRS-like_core"/>
</dbReference>
<keyword evidence="9" id="KW-0963">Cytoplasm</keyword>
<dbReference type="Gene3D" id="3.30.930.10">
    <property type="entry name" value="Bira Bifunctional Protein, Domain 2"/>
    <property type="match status" value="1"/>
</dbReference>
<evidence type="ECO:0000256" key="6">
    <source>
        <dbReference type="ARBA" id="ARBA00022917"/>
    </source>
</evidence>
<evidence type="ECO:0000313" key="12">
    <source>
        <dbReference type="EMBL" id="SDU45969.1"/>
    </source>
</evidence>
<dbReference type="InterPro" id="IPR004154">
    <property type="entry name" value="Anticodon-bd"/>
</dbReference>
<dbReference type="CDD" id="cd00773">
    <property type="entry name" value="HisRS-like_core"/>
    <property type="match status" value="1"/>
</dbReference>
<proteinExistence type="inferred from homology"/>
<dbReference type="RefSeq" id="WP_092235786.1">
    <property type="nucleotide sequence ID" value="NZ_FNLL01000009.1"/>
</dbReference>
<dbReference type="GO" id="GO:0004821">
    <property type="term" value="F:histidine-tRNA ligase activity"/>
    <property type="evidence" value="ECO:0007669"/>
    <property type="project" value="UniProtKB-UniRule"/>
</dbReference>
<keyword evidence="5 9" id="KW-0067">ATP-binding</keyword>
<comment type="subunit">
    <text evidence="2 9">Homodimer.</text>
</comment>
<comment type="catalytic activity">
    <reaction evidence="8 9">
        <text>tRNA(His) + L-histidine + ATP = L-histidyl-tRNA(His) + AMP + diphosphate + H(+)</text>
        <dbReference type="Rhea" id="RHEA:17313"/>
        <dbReference type="Rhea" id="RHEA-COMP:9665"/>
        <dbReference type="Rhea" id="RHEA-COMP:9689"/>
        <dbReference type="ChEBI" id="CHEBI:15378"/>
        <dbReference type="ChEBI" id="CHEBI:30616"/>
        <dbReference type="ChEBI" id="CHEBI:33019"/>
        <dbReference type="ChEBI" id="CHEBI:57595"/>
        <dbReference type="ChEBI" id="CHEBI:78442"/>
        <dbReference type="ChEBI" id="CHEBI:78527"/>
        <dbReference type="ChEBI" id="CHEBI:456215"/>
        <dbReference type="EC" id="6.1.1.21"/>
    </reaction>
</comment>
<feature type="binding site" evidence="10">
    <location>
        <position position="128"/>
    </location>
    <ligand>
        <name>L-histidine</name>
        <dbReference type="ChEBI" id="CHEBI:57595"/>
    </ligand>
</feature>
<dbReference type="PIRSF" id="PIRSF001549">
    <property type="entry name" value="His-tRNA_synth"/>
    <property type="match status" value="1"/>
</dbReference>
<dbReference type="GO" id="GO:0006427">
    <property type="term" value="P:histidyl-tRNA aminoacylation"/>
    <property type="evidence" value="ECO:0007669"/>
    <property type="project" value="UniProtKB-UniRule"/>
</dbReference>
<dbReference type="SUPFAM" id="SSF55681">
    <property type="entry name" value="Class II aaRS and biotin synthetases"/>
    <property type="match status" value="1"/>
</dbReference>
<dbReference type="InterPro" id="IPR015807">
    <property type="entry name" value="His-tRNA-ligase"/>
</dbReference>
<evidence type="ECO:0000256" key="8">
    <source>
        <dbReference type="ARBA" id="ARBA00047639"/>
    </source>
</evidence>
<dbReference type="PROSITE" id="PS50862">
    <property type="entry name" value="AA_TRNA_LIGASE_II"/>
    <property type="match status" value="1"/>
</dbReference>
<dbReference type="InterPro" id="IPR045864">
    <property type="entry name" value="aa-tRNA-synth_II/BPL/LPL"/>
</dbReference>
<dbReference type="NCBIfam" id="TIGR00442">
    <property type="entry name" value="hisS"/>
    <property type="match status" value="1"/>
</dbReference>
<dbReference type="InterPro" id="IPR033656">
    <property type="entry name" value="HisRS_anticodon"/>
</dbReference>
<feature type="domain" description="Aminoacyl-transfer RNA synthetases class-II family profile" evidence="11">
    <location>
        <begin position="1"/>
        <end position="322"/>
    </location>
</feature>
<protein>
    <recommendedName>
        <fullName evidence="9">Histidine--tRNA ligase</fullName>
        <ecNumber evidence="9">6.1.1.21</ecNumber>
    </recommendedName>
    <alternativeName>
        <fullName evidence="9">Histidyl-tRNA synthetase</fullName>
        <shortName evidence="9">HisRS</shortName>
    </alternativeName>
</protein>
<dbReference type="AlphaFoldDB" id="A0A1H2IPB2"/>
<evidence type="ECO:0000256" key="4">
    <source>
        <dbReference type="ARBA" id="ARBA00022741"/>
    </source>
</evidence>
<dbReference type="Pfam" id="PF03129">
    <property type="entry name" value="HGTP_anticodon"/>
    <property type="match status" value="1"/>
</dbReference>
<evidence type="ECO:0000256" key="5">
    <source>
        <dbReference type="ARBA" id="ARBA00022840"/>
    </source>
</evidence>
<dbReference type="InterPro" id="IPR006195">
    <property type="entry name" value="aa-tRNA-synth_II"/>
</dbReference>
<organism evidence="12 13">
    <name type="scientific">Desulfobacula phenolica</name>
    <dbReference type="NCBI Taxonomy" id="90732"/>
    <lineage>
        <taxon>Bacteria</taxon>
        <taxon>Pseudomonadati</taxon>
        <taxon>Thermodesulfobacteriota</taxon>
        <taxon>Desulfobacteria</taxon>
        <taxon>Desulfobacterales</taxon>
        <taxon>Desulfobacteraceae</taxon>
        <taxon>Desulfobacula</taxon>
    </lineage>
</organism>
<evidence type="ECO:0000256" key="2">
    <source>
        <dbReference type="ARBA" id="ARBA00011738"/>
    </source>
</evidence>
<dbReference type="InterPro" id="IPR004516">
    <property type="entry name" value="HisRS/HisZ"/>
</dbReference>
<feature type="binding site" evidence="10">
    <location>
        <position position="255"/>
    </location>
    <ligand>
        <name>L-histidine</name>
        <dbReference type="ChEBI" id="CHEBI:57595"/>
    </ligand>
</feature>
<feature type="binding site" evidence="10">
    <location>
        <position position="124"/>
    </location>
    <ligand>
        <name>L-histidine</name>
        <dbReference type="ChEBI" id="CHEBI:57595"/>
    </ligand>
</feature>
<dbReference type="PANTHER" id="PTHR43707:SF1">
    <property type="entry name" value="HISTIDINE--TRNA LIGASE, MITOCHONDRIAL-RELATED"/>
    <property type="match status" value="1"/>
</dbReference>
<comment type="similarity">
    <text evidence="1 9">Belongs to the class-II aminoacyl-tRNA synthetase family.</text>
</comment>
<keyword evidence="7 9" id="KW-0030">Aminoacyl-tRNA synthetase</keyword>
<evidence type="ECO:0000256" key="3">
    <source>
        <dbReference type="ARBA" id="ARBA00022598"/>
    </source>
</evidence>
<evidence type="ECO:0000256" key="9">
    <source>
        <dbReference type="HAMAP-Rule" id="MF_00127"/>
    </source>
</evidence>
<sequence length="418" mass="47572">MQTIRGFRDILPEHISLWQKVEKEAKDLFEAFGFKEIRIPIIEKTQLFARSIGEVTDIVEKEMYTFADRKGDKLTLRPEATASIVRSYIQHKMYAADPVRKFFMIGPMFRRERPQKGRYRQFYQIDAEVFGIESAYIDSQMIFLLNELFKRLGLTGLSAHINSLGCPDCRPGFQKALLDFLESKKDRLCENCLRRMDKNPLRIIDCKATDCQEALQDAPATLDYLCNECEDHFATVKTTLEHQGVDFIVDKSLVRGLDYYTRTAWEIQTTALGAQSAVAGGGRYDGLVKELGGPQTPGIGFAIGFDRLVEVMEQIDKTPQIPGLDLFIVSLGDAAMEKGYHWSCELNQAGIRTEIDFRAKSMKALMKRANKFNAQYVLIAGENELTQNAIILRNMNTKEQVLLALETLVPELIKILKK</sequence>
<dbReference type="EC" id="6.1.1.21" evidence="9"/>
<dbReference type="Pfam" id="PF13393">
    <property type="entry name" value="tRNA-synt_His"/>
    <property type="match status" value="1"/>
</dbReference>
<dbReference type="HAMAP" id="MF_00127">
    <property type="entry name" value="His_tRNA_synth"/>
    <property type="match status" value="1"/>
</dbReference>
<evidence type="ECO:0000256" key="1">
    <source>
        <dbReference type="ARBA" id="ARBA00008226"/>
    </source>
</evidence>
<reference evidence="13" key="1">
    <citation type="submission" date="2016-10" db="EMBL/GenBank/DDBJ databases">
        <authorList>
            <person name="Varghese N."/>
            <person name="Submissions S."/>
        </authorList>
    </citation>
    <scope>NUCLEOTIDE SEQUENCE [LARGE SCALE GENOMIC DNA]</scope>
    <source>
        <strain evidence="13">DSM 3384</strain>
    </source>
</reference>
<evidence type="ECO:0000256" key="10">
    <source>
        <dbReference type="PIRSR" id="PIRSR001549-1"/>
    </source>
</evidence>
<dbReference type="PANTHER" id="PTHR43707">
    <property type="entry name" value="HISTIDYL-TRNA SYNTHETASE"/>
    <property type="match status" value="1"/>
</dbReference>
<evidence type="ECO:0000256" key="7">
    <source>
        <dbReference type="ARBA" id="ARBA00023146"/>
    </source>
</evidence>
<dbReference type="GO" id="GO:0005737">
    <property type="term" value="C:cytoplasm"/>
    <property type="evidence" value="ECO:0007669"/>
    <property type="project" value="UniProtKB-SubCell"/>
</dbReference>
<keyword evidence="6 9" id="KW-0648">Protein biosynthesis</keyword>
<dbReference type="Proteomes" id="UP000199608">
    <property type="component" value="Unassembled WGS sequence"/>
</dbReference>
<feature type="binding site" evidence="10">
    <location>
        <begin position="79"/>
        <end position="81"/>
    </location>
    <ligand>
        <name>L-histidine</name>
        <dbReference type="ChEBI" id="CHEBI:57595"/>
    </ligand>
</feature>
<dbReference type="SUPFAM" id="SSF52954">
    <property type="entry name" value="Class II aaRS ABD-related"/>
    <property type="match status" value="1"/>
</dbReference>
<dbReference type="CDD" id="cd00859">
    <property type="entry name" value="HisRS_anticodon"/>
    <property type="match status" value="1"/>
</dbReference>
<evidence type="ECO:0000313" key="13">
    <source>
        <dbReference type="Proteomes" id="UP000199608"/>
    </source>
</evidence>